<dbReference type="CDD" id="cd05303">
    <property type="entry name" value="PGDH_2"/>
    <property type="match status" value="1"/>
</dbReference>
<organism evidence="8 9">
    <name type="scientific">Desulfurococcus mucosus (strain ATCC 35584 / DSM 2162 / JCM 9187 / O7/1)</name>
    <dbReference type="NCBI Taxonomy" id="765177"/>
    <lineage>
        <taxon>Archaea</taxon>
        <taxon>Thermoproteota</taxon>
        <taxon>Thermoprotei</taxon>
        <taxon>Desulfurococcales</taxon>
        <taxon>Desulfurococcaceae</taxon>
        <taxon>Desulfurococcus</taxon>
    </lineage>
</organism>
<dbReference type="SUPFAM" id="SSF51735">
    <property type="entry name" value="NAD(P)-binding Rossmann-fold domains"/>
    <property type="match status" value="1"/>
</dbReference>
<keyword evidence="4" id="KW-0520">NAD</keyword>
<dbReference type="InterPro" id="IPR050857">
    <property type="entry name" value="D-2-hydroxyacid_DH"/>
</dbReference>
<dbReference type="OrthoDB" id="7437at2157"/>
<evidence type="ECO:0000256" key="1">
    <source>
        <dbReference type="ARBA" id="ARBA00005854"/>
    </source>
</evidence>
<dbReference type="InterPro" id="IPR006139">
    <property type="entry name" value="D-isomer_2_OHA_DH_cat_dom"/>
</dbReference>
<dbReference type="RefSeq" id="WP_013562431.1">
    <property type="nucleotide sequence ID" value="NC_014961.1"/>
</dbReference>
<dbReference type="GO" id="GO:0004617">
    <property type="term" value="F:phosphoglycerate dehydrogenase activity"/>
    <property type="evidence" value="ECO:0007669"/>
    <property type="project" value="UniProtKB-EC"/>
</dbReference>
<dbReference type="Pfam" id="PF02826">
    <property type="entry name" value="2-Hacid_dh_C"/>
    <property type="match status" value="1"/>
</dbReference>
<dbReference type="GO" id="GO:0008652">
    <property type="term" value="P:amino acid biosynthetic process"/>
    <property type="evidence" value="ECO:0007669"/>
    <property type="project" value="UniProtKB-KW"/>
</dbReference>
<dbReference type="STRING" id="765177.Desmu_0905"/>
<dbReference type="GO" id="GO:0051287">
    <property type="term" value="F:NAD binding"/>
    <property type="evidence" value="ECO:0007669"/>
    <property type="project" value="InterPro"/>
</dbReference>
<dbReference type="FunFam" id="3.40.50.720:FF:000203">
    <property type="entry name" value="D-3-phosphoglycerate dehydrogenase (SerA)"/>
    <property type="match status" value="1"/>
</dbReference>
<evidence type="ECO:0000313" key="9">
    <source>
        <dbReference type="Proteomes" id="UP000001068"/>
    </source>
</evidence>
<dbReference type="PANTHER" id="PTHR42789">
    <property type="entry name" value="D-ISOMER SPECIFIC 2-HYDROXYACID DEHYDROGENASE FAMILY PROTEIN (AFU_ORTHOLOGUE AFUA_6G10090)"/>
    <property type="match status" value="1"/>
</dbReference>
<evidence type="ECO:0000259" key="7">
    <source>
        <dbReference type="Pfam" id="PF02826"/>
    </source>
</evidence>
<dbReference type="SUPFAM" id="SSF52283">
    <property type="entry name" value="Formate/glycerate dehydrogenase catalytic domain-like"/>
    <property type="match status" value="1"/>
</dbReference>
<evidence type="ECO:0000256" key="2">
    <source>
        <dbReference type="ARBA" id="ARBA00022605"/>
    </source>
</evidence>
<sequence>MSTPTGYRVLVASHIHEKALETLRANGFEVVVREEPGEDELASLIKGFHALIVRSKPLVSRRVIYSADSLRIIARAGVGLDNIDVEAARERGIEVINAPASSTMSVAELAVGLMISVARKIAFSDRRMRMGEWPKKHAVGVELHGKTLGIVGAGRIGSTVARICRFGFNMNIIYYDPYRNEQLEKEVGARYVDLDTLLRESDVVSIHVPLTPQTQHLINEEKLRLMKKTAILINTSRGQVVDTNALVKALKEGWIAGAGLDVFEEEPLPKGHPLLGLENVVLTPHIGASTVEAQERAGIEVAEKIVEYFKKHGARL</sequence>
<name>E8R9N3_DESM0</name>
<evidence type="ECO:0000256" key="4">
    <source>
        <dbReference type="ARBA" id="ARBA00023027"/>
    </source>
</evidence>
<dbReference type="PANTHER" id="PTHR42789:SF1">
    <property type="entry name" value="D-ISOMER SPECIFIC 2-HYDROXYACID DEHYDROGENASE FAMILY PROTEIN (AFU_ORTHOLOGUE AFUA_6G10090)"/>
    <property type="match status" value="1"/>
</dbReference>
<reference evidence="8 9" key="2">
    <citation type="journal article" date="2011" name="Stand. Genomic Sci.">
        <title>Complete genome sequence of Desulfurococcus mucosus type strain (O7/1).</title>
        <authorList>
            <person name="Wirth R."/>
            <person name="Chertkov O."/>
            <person name="Held B."/>
            <person name="Lapidus A."/>
            <person name="Nolan M."/>
            <person name="Lucas S."/>
            <person name="Hammon N."/>
            <person name="Deshpande S."/>
            <person name="Cheng J.F."/>
            <person name="Tapia R."/>
            <person name="Han C."/>
            <person name="Goodwin L."/>
            <person name="Pitluck S."/>
            <person name="Liolios K."/>
            <person name="Ioanna P."/>
            <person name="Ivanova N."/>
            <person name="Mavromatis K."/>
            <person name="Mikhailova N."/>
            <person name="Pati A."/>
            <person name="Chen A."/>
            <person name="Palaniappan K."/>
            <person name="Land M."/>
            <person name="Hauser L."/>
            <person name="Chang Y.J."/>
            <person name="Jeffries C.D."/>
            <person name="Bilek Y."/>
            <person name="Hader T."/>
            <person name="Rohde M."/>
            <person name="Spring S."/>
            <person name="Sikorski J."/>
            <person name="Goker M."/>
            <person name="Woyke T."/>
            <person name="Bristow J."/>
            <person name="Eisen J.A."/>
            <person name="Markowitz V."/>
            <person name="Hugenholtz P."/>
            <person name="Kyrpides N.C."/>
            <person name="Klenk H.P."/>
        </authorList>
    </citation>
    <scope>NUCLEOTIDE SEQUENCE [LARGE SCALE GENOMIC DNA]</scope>
    <source>
        <strain evidence="9">ATCC 35584 / DSM 2162 / JCM 9187 / O7/1</strain>
    </source>
</reference>
<evidence type="ECO:0000256" key="5">
    <source>
        <dbReference type="RuleBase" id="RU003719"/>
    </source>
</evidence>
<dbReference type="InterPro" id="IPR036291">
    <property type="entry name" value="NAD(P)-bd_dom_sf"/>
</dbReference>
<evidence type="ECO:0000259" key="6">
    <source>
        <dbReference type="Pfam" id="PF00389"/>
    </source>
</evidence>
<dbReference type="InterPro" id="IPR006140">
    <property type="entry name" value="D-isomer_DH_NAD-bd"/>
</dbReference>
<dbReference type="eggNOG" id="arCOG01754">
    <property type="taxonomic scope" value="Archaea"/>
</dbReference>
<accession>E8R9N3</accession>
<feature type="domain" description="D-isomer specific 2-hydroxyacid dehydrogenase NAD-binding" evidence="7">
    <location>
        <begin position="111"/>
        <end position="287"/>
    </location>
</feature>
<proteinExistence type="inferred from homology"/>
<feature type="domain" description="D-isomer specific 2-hydroxyacid dehydrogenase catalytic" evidence="6">
    <location>
        <begin position="9"/>
        <end position="311"/>
    </location>
</feature>
<dbReference type="Gene3D" id="3.40.50.720">
    <property type="entry name" value="NAD(P)-binding Rossmann-like Domain"/>
    <property type="match status" value="2"/>
</dbReference>
<keyword evidence="2" id="KW-0028">Amino-acid biosynthesis</keyword>
<reference evidence="9" key="1">
    <citation type="submission" date="2010-11" db="EMBL/GenBank/DDBJ databases">
        <title>The complete genome of Desulfurococcus mucosus DSM 2162.</title>
        <authorList>
            <consortium name="US DOE Joint Genome Institute (JGI-PGF)"/>
            <person name="Lucas S."/>
            <person name="Copeland A."/>
            <person name="Lapidus A."/>
            <person name="Bruce D."/>
            <person name="Goodwin L."/>
            <person name="Pitluck S."/>
            <person name="Kyrpides N."/>
            <person name="Mavromatis K."/>
            <person name="Pagani I."/>
            <person name="Ivanova N."/>
            <person name="Ovchinnikova G."/>
            <person name="Chertkov O."/>
            <person name="Held B."/>
            <person name="Brettin T."/>
            <person name="Detter J.C."/>
            <person name="Tapia R."/>
            <person name="Han C."/>
            <person name="Land M."/>
            <person name="Hauser L."/>
            <person name="Markowitz V."/>
            <person name="Cheng J.-F."/>
            <person name="Hugenholtz P."/>
            <person name="Woyke T."/>
            <person name="Wu D."/>
            <person name="Wirth R."/>
            <person name="Bilek Y."/>
            <person name="Hader T."/>
            <person name="Klenk H.-P."/>
            <person name="Eisen J.A."/>
        </authorList>
    </citation>
    <scope>NUCLEOTIDE SEQUENCE [LARGE SCALE GENOMIC DNA]</scope>
    <source>
        <strain evidence="9">ATCC 35584 / DSM 2162 / JCM 9187 / O7/1</strain>
    </source>
</reference>
<dbReference type="PROSITE" id="PS00670">
    <property type="entry name" value="D_2_HYDROXYACID_DH_2"/>
    <property type="match status" value="1"/>
</dbReference>
<evidence type="ECO:0000313" key="8">
    <source>
        <dbReference type="EMBL" id="ADV65209.1"/>
    </source>
</evidence>
<dbReference type="PROSITE" id="PS00065">
    <property type="entry name" value="D_2_HYDROXYACID_DH_1"/>
    <property type="match status" value="1"/>
</dbReference>
<gene>
    <name evidence="8" type="ordered locus">Desmu_0905</name>
</gene>
<keyword evidence="3 5" id="KW-0560">Oxidoreductase</keyword>
<evidence type="ECO:0000256" key="3">
    <source>
        <dbReference type="ARBA" id="ARBA00023002"/>
    </source>
</evidence>
<dbReference type="GeneID" id="10153603"/>
<protein>
    <submittedName>
        <fullName evidence="8">D-isomer specific 2-hydroxyacid dehydrogenase NAD-binding protein</fullName>
        <ecNumber evidence="8">1.1.1.95</ecNumber>
    </submittedName>
</protein>
<dbReference type="Proteomes" id="UP000001068">
    <property type="component" value="Chromosome"/>
</dbReference>
<dbReference type="EMBL" id="CP002363">
    <property type="protein sequence ID" value="ADV65209.1"/>
    <property type="molecule type" value="Genomic_DNA"/>
</dbReference>
<dbReference type="EC" id="1.1.1.95" evidence="8"/>
<dbReference type="AlphaFoldDB" id="E8R9N3"/>
<dbReference type="HOGENOM" id="CLU_019796_1_3_2"/>
<dbReference type="Pfam" id="PF00389">
    <property type="entry name" value="2-Hacid_dh"/>
    <property type="match status" value="1"/>
</dbReference>
<dbReference type="KEGG" id="dmu:Desmu_0905"/>
<keyword evidence="9" id="KW-1185">Reference proteome</keyword>
<dbReference type="InterPro" id="IPR029753">
    <property type="entry name" value="D-isomer_DH_CS"/>
</dbReference>
<dbReference type="InterPro" id="IPR029752">
    <property type="entry name" value="D-isomer_DH_CS1"/>
</dbReference>
<dbReference type="PROSITE" id="PS00671">
    <property type="entry name" value="D_2_HYDROXYACID_DH_3"/>
    <property type="match status" value="1"/>
</dbReference>
<comment type="similarity">
    <text evidence="1 5">Belongs to the D-isomer specific 2-hydroxyacid dehydrogenase family.</text>
</comment>